<name>A0A6L6WIR7_9RHOB</name>
<evidence type="ECO:0000313" key="3">
    <source>
        <dbReference type="EMBL" id="MVO17380.1"/>
    </source>
</evidence>
<dbReference type="RefSeq" id="WP_157023682.1">
    <property type="nucleotide sequence ID" value="NZ_WQLV01000010.1"/>
</dbReference>
<dbReference type="GO" id="GO:0016757">
    <property type="term" value="F:glycosyltransferase activity"/>
    <property type="evidence" value="ECO:0007669"/>
    <property type="project" value="InterPro"/>
</dbReference>
<evidence type="ECO:0000313" key="4">
    <source>
        <dbReference type="Proteomes" id="UP000478892"/>
    </source>
</evidence>
<dbReference type="AlphaFoldDB" id="A0A6L6WIR7"/>
<dbReference type="Gene3D" id="3.40.50.2000">
    <property type="entry name" value="Glycogen Phosphorylase B"/>
    <property type="match status" value="2"/>
</dbReference>
<feature type="domain" description="DUF1972" evidence="2">
    <location>
        <begin position="2"/>
        <end position="174"/>
    </location>
</feature>
<accession>A0A6L6WIR7</accession>
<sequence>MHINILGIRGIPAAHGGFETFAAQLAPWLVAHGHTVTVYCQDDDGEKGPWVDEWHGIERVHFCPKRSGAAGTMEFDLECVHHVLNQPGIDLVLGYNTAIFNVLQRFKRRKIMMNMDGIEWKRAKWSLTAKIWFFLNEVAGANLCHVPIADHPEIARHVRARSLRKPVMIPYGADRIDTADESHVTALGLAPDNYFVSIARVEPENSILELVQAFSNVETDAKCVILGKFADGNAYHAKVKAAAGPNVVFPGAIYDQKVVSALRFHARAYLHGHQVGGTNPSLVEALGAGNAVIGHDNRFNRWVAGSEQYFFSTISDAQAQMERVLQDDDRLSLARSAARERHHEAFQWSDILAQYETALLDLDQTRQSATGRNRRPSLN</sequence>
<feature type="domain" description="Glycosyl transferase family 1" evidence="1">
    <location>
        <begin position="192"/>
        <end position="338"/>
    </location>
</feature>
<protein>
    <submittedName>
        <fullName evidence="3">DUF1972 domain-containing protein</fullName>
    </submittedName>
</protein>
<reference evidence="3 4" key="1">
    <citation type="submission" date="2019-12" db="EMBL/GenBank/DDBJ databases">
        <authorList>
            <person name="Zhang Y.-J."/>
        </authorList>
    </citation>
    <scope>NUCLEOTIDE SEQUENCE [LARGE SCALE GENOMIC DNA]</scope>
    <source>
        <strain evidence="3 4">CY05</strain>
    </source>
</reference>
<gene>
    <name evidence="3" type="ORF">GO984_16315</name>
</gene>
<dbReference type="SUPFAM" id="SSF53756">
    <property type="entry name" value="UDP-Glycosyltransferase/glycogen phosphorylase"/>
    <property type="match status" value="1"/>
</dbReference>
<dbReference type="PANTHER" id="PTHR12526">
    <property type="entry name" value="GLYCOSYLTRANSFERASE"/>
    <property type="match status" value="1"/>
</dbReference>
<comment type="caution">
    <text evidence="3">The sequence shown here is derived from an EMBL/GenBank/DDBJ whole genome shotgun (WGS) entry which is preliminary data.</text>
</comment>
<keyword evidence="4" id="KW-1185">Reference proteome</keyword>
<dbReference type="EMBL" id="WQLV01000010">
    <property type="protein sequence ID" value="MVO17380.1"/>
    <property type="molecule type" value="Genomic_DNA"/>
</dbReference>
<dbReference type="InterPro" id="IPR001296">
    <property type="entry name" value="Glyco_trans_1"/>
</dbReference>
<proteinExistence type="predicted"/>
<dbReference type="InterPro" id="IPR015393">
    <property type="entry name" value="DUF1972"/>
</dbReference>
<dbReference type="Proteomes" id="UP000478892">
    <property type="component" value="Unassembled WGS sequence"/>
</dbReference>
<dbReference type="Pfam" id="PF00534">
    <property type="entry name" value="Glycos_transf_1"/>
    <property type="match status" value="1"/>
</dbReference>
<evidence type="ECO:0000259" key="2">
    <source>
        <dbReference type="Pfam" id="PF09314"/>
    </source>
</evidence>
<organism evidence="3 4">
    <name type="scientific">Parasedimentitalea huanghaiensis</name>
    <dbReference type="NCBI Taxonomy" id="2682100"/>
    <lineage>
        <taxon>Bacteria</taxon>
        <taxon>Pseudomonadati</taxon>
        <taxon>Pseudomonadota</taxon>
        <taxon>Alphaproteobacteria</taxon>
        <taxon>Rhodobacterales</taxon>
        <taxon>Paracoccaceae</taxon>
        <taxon>Parasedimentitalea</taxon>
    </lineage>
</organism>
<dbReference type="Pfam" id="PF09314">
    <property type="entry name" value="DUF1972"/>
    <property type="match status" value="1"/>
</dbReference>
<evidence type="ECO:0000259" key="1">
    <source>
        <dbReference type="Pfam" id="PF00534"/>
    </source>
</evidence>